<evidence type="ECO:0000256" key="4">
    <source>
        <dbReference type="ARBA" id="ARBA00022598"/>
    </source>
</evidence>
<evidence type="ECO:0000256" key="7">
    <source>
        <dbReference type="ARBA" id="ARBA00031908"/>
    </source>
</evidence>
<keyword evidence="13" id="KW-1185">Reference proteome</keyword>
<gene>
    <name evidence="12" type="ORF">BGZ97_004085</name>
</gene>
<dbReference type="PANTHER" id="PTHR10520">
    <property type="entry name" value="TRIFUNCTIONAL PURINE BIOSYNTHETIC PROTEIN ADENOSINE-3-RELATED"/>
    <property type="match status" value="1"/>
</dbReference>
<evidence type="ECO:0000256" key="1">
    <source>
        <dbReference type="ARBA" id="ARBA00004686"/>
    </source>
</evidence>
<name>A0A9P6RP62_9FUNG</name>
<evidence type="ECO:0000256" key="5">
    <source>
        <dbReference type="ARBA" id="ARBA00022741"/>
    </source>
</evidence>
<dbReference type="EC" id="6.3.3.1" evidence="3"/>
<evidence type="ECO:0000313" key="13">
    <source>
        <dbReference type="Proteomes" id="UP000823405"/>
    </source>
</evidence>
<sequence length="351" mass="36891">MDSSNFATRPVGLTYKESGVDMEAGDALVERIKPFAKRTLRPGVLAGLGGFGGLFEVPKKYREPVLVSGTDGVGTKLKLAFQLHRHETIGQDLVAMSVNDILAQGAEPLFFLDYFACGKLDVETAATVVNGIATGCELAGCALIGGETAEMPEMYPAGEYDLAGFAVGAVEKSKIIDGHTIAAGDVVIGLASSGIHSNGYSLVRRIIQHAQPDLASRLDGRTLADALMAPTRIYVKPVLALLEKMAINGIAHITGGGLLENIPRMLADSLCAELDHRAWPLPPLFSWLAEHGGVADDEMHRVFNCGIGMVLVVSAASAQAALAQLSAAGETAWCIGTIRARAEGEAQTIVV</sequence>
<dbReference type="SUPFAM" id="SSF56042">
    <property type="entry name" value="PurM C-terminal domain-like"/>
    <property type="match status" value="1"/>
</dbReference>
<dbReference type="HAMAP" id="MF_00741">
    <property type="entry name" value="AIRS"/>
    <property type="match status" value="1"/>
</dbReference>
<dbReference type="InterPro" id="IPR036921">
    <property type="entry name" value="PurM-like_N_sf"/>
</dbReference>
<comment type="similarity">
    <text evidence="2">Belongs to the AIR synthase family.</text>
</comment>
<dbReference type="Pfam" id="PF00586">
    <property type="entry name" value="AIRS"/>
    <property type="match status" value="1"/>
</dbReference>
<dbReference type="GO" id="GO:0046084">
    <property type="term" value="P:adenine biosynthetic process"/>
    <property type="evidence" value="ECO:0007669"/>
    <property type="project" value="TreeGrafter"/>
</dbReference>
<comment type="caution">
    <text evidence="12">The sequence shown here is derived from an EMBL/GenBank/DDBJ whole genome shotgun (WGS) entry which is preliminary data.</text>
</comment>
<dbReference type="CDD" id="cd02196">
    <property type="entry name" value="PurM"/>
    <property type="match status" value="1"/>
</dbReference>
<feature type="domain" description="PurM-like N-terminal" evidence="10">
    <location>
        <begin position="65"/>
        <end position="170"/>
    </location>
</feature>
<keyword evidence="5" id="KW-0547">Nucleotide-binding</keyword>
<dbReference type="GO" id="GO:0004641">
    <property type="term" value="F:phosphoribosylformylglycinamidine cyclo-ligase activity"/>
    <property type="evidence" value="ECO:0007669"/>
    <property type="project" value="UniProtKB-EC"/>
</dbReference>
<accession>A0A9P6RP62</accession>
<dbReference type="InterPro" id="IPR036676">
    <property type="entry name" value="PurM-like_C_sf"/>
</dbReference>
<keyword evidence="6" id="KW-0067">ATP-binding</keyword>
<evidence type="ECO:0000259" key="11">
    <source>
        <dbReference type="Pfam" id="PF02769"/>
    </source>
</evidence>
<evidence type="ECO:0000256" key="3">
    <source>
        <dbReference type="ARBA" id="ARBA00013047"/>
    </source>
</evidence>
<evidence type="ECO:0000313" key="12">
    <source>
        <dbReference type="EMBL" id="KAG0323454.1"/>
    </source>
</evidence>
<dbReference type="GO" id="GO:0005524">
    <property type="term" value="F:ATP binding"/>
    <property type="evidence" value="ECO:0007669"/>
    <property type="project" value="UniProtKB-KW"/>
</dbReference>
<dbReference type="Gene3D" id="3.90.650.10">
    <property type="entry name" value="PurM-like C-terminal domain"/>
    <property type="match status" value="1"/>
</dbReference>
<evidence type="ECO:0000256" key="6">
    <source>
        <dbReference type="ARBA" id="ARBA00022840"/>
    </source>
</evidence>
<protein>
    <recommendedName>
        <fullName evidence="3">phosphoribosylformylglycinamidine cyclo-ligase</fullName>
        <ecNumber evidence="3">6.3.3.1</ecNumber>
    </recommendedName>
    <alternativeName>
        <fullName evidence="8">AIR synthase</fullName>
    </alternativeName>
    <alternativeName>
        <fullName evidence="7">Phosphoribosyl-aminoimidazole synthetase</fullName>
    </alternativeName>
</protein>
<comment type="pathway">
    <text evidence="1">Purine metabolism; IMP biosynthesis via de novo pathway; 5-amino-1-(5-phospho-D-ribosyl)imidazole from N(2)-formyl-N(1)-(5-phospho-D-ribosyl)glycinamide: step 2/2.</text>
</comment>
<dbReference type="EMBL" id="JAAAIN010000002">
    <property type="protein sequence ID" value="KAG0323454.1"/>
    <property type="molecule type" value="Genomic_DNA"/>
</dbReference>
<dbReference type="FunFam" id="3.90.650.10:FF:000001">
    <property type="entry name" value="Phosphoribosylformylglycinamidine cyclo-ligase"/>
    <property type="match status" value="1"/>
</dbReference>
<evidence type="ECO:0000259" key="10">
    <source>
        <dbReference type="Pfam" id="PF00586"/>
    </source>
</evidence>
<organism evidence="12 13">
    <name type="scientific">Linnemannia gamsii</name>
    <dbReference type="NCBI Taxonomy" id="64522"/>
    <lineage>
        <taxon>Eukaryota</taxon>
        <taxon>Fungi</taxon>
        <taxon>Fungi incertae sedis</taxon>
        <taxon>Mucoromycota</taxon>
        <taxon>Mortierellomycotina</taxon>
        <taxon>Mortierellomycetes</taxon>
        <taxon>Mortierellales</taxon>
        <taxon>Mortierellaceae</taxon>
        <taxon>Linnemannia</taxon>
    </lineage>
</organism>
<dbReference type="NCBIfam" id="TIGR00878">
    <property type="entry name" value="purM"/>
    <property type="match status" value="1"/>
</dbReference>
<dbReference type="Gene3D" id="3.30.1330.10">
    <property type="entry name" value="PurM-like, N-terminal domain"/>
    <property type="match status" value="1"/>
</dbReference>
<dbReference type="GO" id="GO:0006189">
    <property type="term" value="P:'de novo' IMP biosynthetic process"/>
    <property type="evidence" value="ECO:0007669"/>
    <property type="project" value="InterPro"/>
</dbReference>
<keyword evidence="4" id="KW-0436">Ligase</keyword>
<dbReference type="FunFam" id="3.30.1330.10:FF:000001">
    <property type="entry name" value="Phosphoribosylformylglycinamidine cyclo-ligase"/>
    <property type="match status" value="1"/>
</dbReference>
<dbReference type="InterPro" id="IPR016188">
    <property type="entry name" value="PurM-like_N"/>
</dbReference>
<dbReference type="InterPro" id="IPR010918">
    <property type="entry name" value="PurM-like_C_dom"/>
</dbReference>
<dbReference type="Proteomes" id="UP000823405">
    <property type="component" value="Unassembled WGS sequence"/>
</dbReference>
<dbReference type="GO" id="GO:0005829">
    <property type="term" value="C:cytosol"/>
    <property type="evidence" value="ECO:0007669"/>
    <property type="project" value="TreeGrafter"/>
</dbReference>
<reference evidence="12" key="1">
    <citation type="journal article" date="2020" name="Fungal Divers.">
        <title>Resolving the Mortierellaceae phylogeny through synthesis of multi-gene phylogenetics and phylogenomics.</title>
        <authorList>
            <person name="Vandepol N."/>
            <person name="Liber J."/>
            <person name="Desiro A."/>
            <person name="Na H."/>
            <person name="Kennedy M."/>
            <person name="Barry K."/>
            <person name="Grigoriev I.V."/>
            <person name="Miller A.N."/>
            <person name="O'Donnell K."/>
            <person name="Stajich J.E."/>
            <person name="Bonito G."/>
        </authorList>
    </citation>
    <scope>NUCLEOTIDE SEQUENCE</scope>
    <source>
        <strain evidence="12">NVP60</strain>
    </source>
</reference>
<dbReference type="AlphaFoldDB" id="A0A9P6RP62"/>
<evidence type="ECO:0000256" key="8">
    <source>
        <dbReference type="ARBA" id="ARBA00032931"/>
    </source>
</evidence>
<dbReference type="OrthoDB" id="2018833at2759"/>
<dbReference type="SUPFAM" id="SSF55326">
    <property type="entry name" value="PurM N-terminal domain-like"/>
    <property type="match status" value="1"/>
</dbReference>
<dbReference type="Pfam" id="PF02769">
    <property type="entry name" value="AIRS_C"/>
    <property type="match status" value="1"/>
</dbReference>
<dbReference type="PANTHER" id="PTHR10520:SF12">
    <property type="entry name" value="TRIFUNCTIONAL PURINE BIOSYNTHETIC PROTEIN ADENOSINE-3"/>
    <property type="match status" value="1"/>
</dbReference>
<feature type="domain" description="PurM-like C-terminal" evidence="11">
    <location>
        <begin position="183"/>
        <end position="346"/>
    </location>
</feature>
<dbReference type="GO" id="GO:0004637">
    <property type="term" value="F:phosphoribosylamine-glycine ligase activity"/>
    <property type="evidence" value="ECO:0007669"/>
    <property type="project" value="TreeGrafter"/>
</dbReference>
<dbReference type="InterPro" id="IPR004733">
    <property type="entry name" value="PurM_cligase"/>
</dbReference>
<proteinExistence type="inferred from homology"/>
<comment type="catalytic activity">
    <reaction evidence="9">
        <text>2-formamido-N(1)-(5-O-phospho-beta-D-ribosyl)acetamidine + ATP = 5-amino-1-(5-phospho-beta-D-ribosyl)imidazole + ADP + phosphate + H(+)</text>
        <dbReference type="Rhea" id="RHEA:23032"/>
        <dbReference type="ChEBI" id="CHEBI:15378"/>
        <dbReference type="ChEBI" id="CHEBI:30616"/>
        <dbReference type="ChEBI" id="CHEBI:43474"/>
        <dbReference type="ChEBI" id="CHEBI:137981"/>
        <dbReference type="ChEBI" id="CHEBI:147287"/>
        <dbReference type="ChEBI" id="CHEBI:456216"/>
        <dbReference type="EC" id="6.3.3.1"/>
    </reaction>
</comment>
<evidence type="ECO:0000256" key="2">
    <source>
        <dbReference type="ARBA" id="ARBA00010280"/>
    </source>
</evidence>
<evidence type="ECO:0000256" key="9">
    <source>
        <dbReference type="ARBA" id="ARBA00049057"/>
    </source>
</evidence>